<evidence type="ECO:0000259" key="3">
    <source>
        <dbReference type="SMART" id="SM00563"/>
    </source>
</evidence>
<dbReference type="PANTHER" id="PTHR10434">
    <property type="entry name" value="1-ACYL-SN-GLYCEROL-3-PHOSPHATE ACYLTRANSFERASE"/>
    <property type="match status" value="1"/>
</dbReference>
<proteinExistence type="predicted"/>
<dbReference type="InterPro" id="IPR002123">
    <property type="entry name" value="Plipid/glycerol_acylTrfase"/>
</dbReference>
<gene>
    <name evidence="4" type="ORF">SAMN04488025_104123</name>
</gene>
<protein>
    <submittedName>
        <fullName evidence="4">1-acyl-sn-glycerol-3-phosphate acyltransferase</fullName>
    </submittedName>
</protein>
<dbReference type="RefSeq" id="WP_092035925.1">
    <property type="nucleotide sequence ID" value="NZ_FOOK01000004.1"/>
</dbReference>
<organism evidence="4 5">
    <name type="scientific">Planifilum fulgidum</name>
    <dbReference type="NCBI Taxonomy" id="201973"/>
    <lineage>
        <taxon>Bacteria</taxon>
        <taxon>Bacillati</taxon>
        <taxon>Bacillota</taxon>
        <taxon>Bacilli</taxon>
        <taxon>Bacillales</taxon>
        <taxon>Thermoactinomycetaceae</taxon>
        <taxon>Planifilum</taxon>
    </lineage>
</organism>
<sequence length="197" mass="22079">MLYRLGRVLFRIFFAVCYRWEVEGKEHIPDRGPVVLCPNHIHNLDPPLVGSAIDRKVYFMAKEELFRIPILAPIIRHLGAFPVRRGTGDRKAFKRAMEILQEGKVLAIFPEGTRSRTGRLGKAHPGAALIALKGNADVVPAAIIGPYRIFGKVRVVFGPPFRLESPPGSKIDSGLLRDHSARIMENIEKLLQDGRSR</sequence>
<feature type="domain" description="Phospholipid/glycerol acyltransferase" evidence="3">
    <location>
        <begin position="34"/>
        <end position="146"/>
    </location>
</feature>
<dbReference type="CDD" id="cd07989">
    <property type="entry name" value="LPLAT_AGPAT-like"/>
    <property type="match status" value="1"/>
</dbReference>
<dbReference type="STRING" id="201973.SAMN04488025_104123"/>
<dbReference type="SMART" id="SM00563">
    <property type="entry name" value="PlsC"/>
    <property type="match status" value="1"/>
</dbReference>
<dbReference type="PANTHER" id="PTHR10434:SF11">
    <property type="entry name" value="1-ACYL-SN-GLYCEROL-3-PHOSPHATE ACYLTRANSFERASE"/>
    <property type="match status" value="1"/>
</dbReference>
<dbReference type="SUPFAM" id="SSF69593">
    <property type="entry name" value="Glycerol-3-phosphate (1)-acyltransferase"/>
    <property type="match status" value="1"/>
</dbReference>
<dbReference type="GO" id="GO:0006654">
    <property type="term" value="P:phosphatidic acid biosynthetic process"/>
    <property type="evidence" value="ECO:0007669"/>
    <property type="project" value="TreeGrafter"/>
</dbReference>
<name>A0A1I2L7B3_9BACL</name>
<dbReference type="OrthoDB" id="9803035at2"/>
<evidence type="ECO:0000256" key="1">
    <source>
        <dbReference type="ARBA" id="ARBA00022679"/>
    </source>
</evidence>
<keyword evidence="2 4" id="KW-0012">Acyltransferase</keyword>
<keyword evidence="5" id="KW-1185">Reference proteome</keyword>
<evidence type="ECO:0000313" key="5">
    <source>
        <dbReference type="Proteomes" id="UP000198661"/>
    </source>
</evidence>
<dbReference type="Proteomes" id="UP000198661">
    <property type="component" value="Unassembled WGS sequence"/>
</dbReference>
<evidence type="ECO:0000256" key="2">
    <source>
        <dbReference type="ARBA" id="ARBA00023315"/>
    </source>
</evidence>
<keyword evidence="1 4" id="KW-0808">Transferase</keyword>
<dbReference type="GO" id="GO:0003841">
    <property type="term" value="F:1-acylglycerol-3-phosphate O-acyltransferase activity"/>
    <property type="evidence" value="ECO:0007669"/>
    <property type="project" value="TreeGrafter"/>
</dbReference>
<dbReference type="Pfam" id="PF01553">
    <property type="entry name" value="Acyltransferase"/>
    <property type="match status" value="1"/>
</dbReference>
<dbReference type="EMBL" id="FOOK01000004">
    <property type="protein sequence ID" value="SFF75095.1"/>
    <property type="molecule type" value="Genomic_DNA"/>
</dbReference>
<dbReference type="AlphaFoldDB" id="A0A1I2L7B3"/>
<evidence type="ECO:0000313" key="4">
    <source>
        <dbReference type="EMBL" id="SFF75095.1"/>
    </source>
</evidence>
<accession>A0A1I2L7B3</accession>
<reference evidence="4 5" key="1">
    <citation type="submission" date="2016-10" db="EMBL/GenBank/DDBJ databases">
        <authorList>
            <person name="de Groot N.N."/>
        </authorList>
    </citation>
    <scope>NUCLEOTIDE SEQUENCE [LARGE SCALE GENOMIC DNA]</scope>
    <source>
        <strain evidence="4 5">DSM 44945</strain>
    </source>
</reference>